<name>A0ABS8K2D5_9BURK</name>
<sequence length="264" mass="29572">MTRLTLLQHPVLWLKASLVKRLINLTHLTRTRANEVTESRQHDYRITEMNMTALRFLTVKEASAAIAAALDIADTDDRAYAARCHKKALEDAIASNAIVYRDPVSRLRISREGIVAALVAHNCVISVADLNVWLDSIGIGVRVAASGDEQVKPADLTTDERPSSESLAKALSPYLRTGRDFDWLRKRLTEAKRYPRLLKYRVFKGTSARWEVGGVVLYLIEEGELTREKAKAALTKYFPRHQYVLDNPSIQGDRSAASFIPSGI</sequence>
<dbReference type="EMBL" id="JAJITD010000017">
    <property type="protein sequence ID" value="MCC8396320.1"/>
    <property type="molecule type" value="Genomic_DNA"/>
</dbReference>
<gene>
    <name evidence="1" type="ORF">LJ656_27395</name>
</gene>
<organism evidence="1 2">
    <name type="scientific">Paraburkholderia sejongensis</name>
    <dbReference type="NCBI Taxonomy" id="2886946"/>
    <lineage>
        <taxon>Bacteria</taxon>
        <taxon>Pseudomonadati</taxon>
        <taxon>Pseudomonadota</taxon>
        <taxon>Betaproteobacteria</taxon>
        <taxon>Burkholderiales</taxon>
        <taxon>Burkholderiaceae</taxon>
        <taxon>Paraburkholderia</taxon>
    </lineage>
</organism>
<proteinExistence type="predicted"/>
<dbReference type="RefSeq" id="WP_230512666.1">
    <property type="nucleotide sequence ID" value="NZ_JAJITD010000017.1"/>
</dbReference>
<evidence type="ECO:0000313" key="2">
    <source>
        <dbReference type="Proteomes" id="UP001431019"/>
    </source>
</evidence>
<keyword evidence="2" id="KW-1185">Reference proteome</keyword>
<dbReference type="Proteomes" id="UP001431019">
    <property type="component" value="Unassembled WGS sequence"/>
</dbReference>
<comment type="caution">
    <text evidence="1">The sequence shown here is derived from an EMBL/GenBank/DDBJ whole genome shotgun (WGS) entry which is preliminary data.</text>
</comment>
<evidence type="ECO:0000313" key="1">
    <source>
        <dbReference type="EMBL" id="MCC8396320.1"/>
    </source>
</evidence>
<protein>
    <submittedName>
        <fullName evidence="1">Uncharacterized protein</fullName>
    </submittedName>
</protein>
<accession>A0ABS8K2D5</accession>
<reference evidence="1 2" key="1">
    <citation type="submission" date="2021-11" db="EMBL/GenBank/DDBJ databases">
        <authorList>
            <person name="Oh E.-T."/>
            <person name="Kim S.-B."/>
        </authorList>
    </citation>
    <scope>NUCLEOTIDE SEQUENCE [LARGE SCALE GENOMIC DNA]</scope>
    <source>
        <strain evidence="1 2">MMS20-SJTR3</strain>
    </source>
</reference>